<dbReference type="PANTHER" id="PTHR23090">
    <property type="entry name" value="NH 3 /GLUTAMINE-DEPENDENT NAD + SYNTHETASE"/>
    <property type="match status" value="1"/>
</dbReference>
<comment type="catalytic activity">
    <reaction evidence="7">
        <text>deamido-NAD(+) + L-glutamine + ATP + H2O = L-glutamate + AMP + diphosphate + NAD(+) + H(+)</text>
        <dbReference type="Rhea" id="RHEA:24384"/>
        <dbReference type="ChEBI" id="CHEBI:15377"/>
        <dbReference type="ChEBI" id="CHEBI:15378"/>
        <dbReference type="ChEBI" id="CHEBI:29985"/>
        <dbReference type="ChEBI" id="CHEBI:30616"/>
        <dbReference type="ChEBI" id="CHEBI:33019"/>
        <dbReference type="ChEBI" id="CHEBI:57540"/>
        <dbReference type="ChEBI" id="CHEBI:58359"/>
        <dbReference type="ChEBI" id="CHEBI:58437"/>
        <dbReference type="ChEBI" id="CHEBI:456215"/>
        <dbReference type="EC" id="6.3.5.1"/>
    </reaction>
</comment>
<evidence type="ECO:0000256" key="3">
    <source>
        <dbReference type="ARBA" id="ARBA00022598"/>
    </source>
</evidence>
<dbReference type="GO" id="GO:0005737">
    <property type="term" value="C:cytoplasm"/>
    <property type="evidence" value="ECO:0007669"/>
    <property type="project" value="InterPro"/>
</dbReference>
<dbReference type="CDD" id="cd00553">
    <property type="entry name" value="NAD_synthase"/>
    <property type="match status" value="1"/>
</dbReference>
<dbReference type="PROSITE" id="PS50263">
    <property type="entry name" value="CN_HYDROLASE"/>
    <property type="match status" value="1"/>
</dbReference>
<dbReference type="InterPro" id="IPR014729">
    <property type="entry name" value="Rossmann-like_a/b/a_fold"/>
</dbReference>
<comment type="caution">
    <text evidence="9">The sequence shown here is derived from an EMBL/GenBank/DDBJ whole genome shotgun (WGS) entry which is preliminary data.</text>
</comment>
<comment type="pathway">
    <text evidence="1 7">Cofactor biosynthesis; NAD(+) biosynthesis; NAD(+) from deamido-NAD(+) (L-Gln route): step 1/1.</text>
</comment>
<keyword evidence="10" id="KW-1185">Reference proteome</keyword>
<dbReference type="HAMAP" id="MF_02090">
    <property type="entry name" value="NadE_glutamine_dep"/>
    <property type="match status" value="1"/>
</dbReference>
<dbReference type="InterPro" id="IPR003694">
    <property type="entry name" value="NAD_synthase"/>
</dbReference>
<evidence type="ECO:0000256" key="4">
    <source>
        <dbReference type="ARBA" id="ARBA00022741"/>
    </source>
</evidence>
<dbReference type="EMBL" id="BRXZ01001719">
    <property type="protein sequence ID" value="GMH77240.1"/>
    <property type="molecule type" value="Genomic_DNA"/>
</dbReference>
<name>A0A9W7EGM1_9STRA</name>
<dbReference type="SUPFAM" id="SSF56317">
    <property type="entry name" value="Carbon-nitrogen hydrolase"/>
    <property type="match status" value="1"/>
</dbReference>
<evidence type="ECO:0000313" key="10">
    <source>
        <dbReference type="Proteomes" id="UP001165082"/>
    </source>
</evidence>
<accession>A0A9W7EGM1</accession>
<dbReference type="GO" id="GO:0004359">
    <property type="term" value="F:glutaminase activity"/>
    <property type="evidence" value="ECO:0007669"/>
    <property type="project" value="InterPro"/>
</dbReference>
<keyword evidence="3 7" id="KW-0436">Ligase</keyword>
<dbReference type="GO" id="GO:0003952">
    <property type="term" value="F:NAD+ synthase (glutamine-hydrolyzing) activity"/>
    <property type="evidence" value="ECO:0007669"/>
    <property type="project" value="UniProtKB-UniRule"/>
</dbReference>
<dbReference type="SUPFAM" id="SSF52402">
    <property type="entry name" value="Adenine nucleotide alpha hydrolases-like"/>
    <property type="match status" value="1"/>
</dbReference>
<dbReference type="NCBIfam" id="TIGR00552">
    <property type="entry name" value="nadE"/>
    <property type="match status" value="1"/>
</dbReference>
<evidence type="ECO:0000256" key="5">
    <source>
        <dbReference type="ARBA" id="ARBA00022840"/>
    </source>
</evidence>
<dbReference type="InterPro" id="IPR022310">
    <property type="entry name" value="NAD/GMP_synthase"/>
</dbReference>
<dbReference type="GO" id="GO:0005524">
    <property type="term" value="F:ATP binding"/>
    <property type="evidence" value="ECO:0007669"/>
    <property type="project" value="UniProtKB-UniRule"/>
</dbReference>
<feature type="domain" description="CN hydrolase" evidence="8">
    <location>
        <begin position="5"/>
        <end position="338"/>
    </location>
</feature>
<sequence>MAYVTKISTCSLNQHALAFSSNLANLKAAVEASKAANSRYLLTPELSLCGYGCEDHFLEPDTESHCWEILAELLPSTSDCPNFLLDVGMPIVFNGSRYNCRVLACDGRIVGIRPKTVMADDGNYREGRWFTPWCRGVGELEEYLLPKAFIDSVPGSSQRTVPFGLIVFRTSDGLKLSAETCEELWSPESPNIELSLLGVEVIANGSGSHHEVLKQGVQFGLKDVEVLTATVDVEEVRSYRACRPSFRMQSASHPCPPEQVNLELMRAFLPAASARRDIKPTDPIELTLSTPEQECLLGPACWLWDYLRRSGGSGFFLPLSGGADSASTAAIVFVMCKLVMKEFLAGDNEQLRRDVVKVVGEGAVVRTAEELCNLILHTTYMGTSNSSQQTLRRAGVLASHIGCYHLNANIDAMVSSVVGVFTTITNCRPSFESAGGSSVEDLALQNIQARLRMVLAYMMAQLLPWCRKRKGFLLVLGSGNVDECLRGYLTKYDCSSADLNPIGSISKVDLKNMLKFAAVEYNLAILAEIVAAPPTAELRPNGAGEEHTQSDEADMGMSYEELGVFGRLRKISRCGPVSMYRKLLHIWPELTAKQVADKVKRFFFYYSINRHKMTTITPSYHAEAYSPDDNRFDQRPFLYDAKWSWQNKVMDTLASDEEQQGLC</sequence>
<dbReference type="OrthoDB" id="2020662at2759"/>
<evidence type="ECO:0000256" key="1">
    <source>
        <dbReference type="ARBA" id="ARBA00005188"/>
    </source>
</evidence>
<dbReference type="Proteomes" id="UP001165082">
    <property type="component" value="Unassembled WGS sequence"/>
</dbReference>
<reference evidence="9" key="1">
    <citation type="submission" date="2022-07" db="EMBL/GenBank/DDBJ databases">
        <title>Genome analysis of Parmales, a sister group of diatoms, reveals the evolutionary specialization of diatoms from phago-mixotrophs to photoautotrophs.</title>
        <authorList>
            <person name="Ban H."/>
            <person name="Sato S."/>
            <person name="Yoshikawa S."/>
            <person name="Kazumasa Y."/>
            <person name="Nakamura Y."/>
            <person name="Ichinomiya M."/>
            <person name="Saitoh K."/>
            <person name="Sato N."/>
            <person name="Blanc-Mathieu R."/>
            <person name="Endo H."/>
            <person name="Kuwata A."/>
            <person name="Ogata H."/>
        </authorList>
    </citation>
    <scope>NUCLEOTIDE SEQUENCE</scope>
</reference>
<dbReference type="Gene3D" id="3.60.110.10">
    <property type="entry name" value="Carbon-nitrogen hydrolase"/>
    <property type="match status" value="1"/>
</dbReference>
<evidence type="ECO:0000256" key="6">
    <source>
        <dbReference type="ARBA" id="ARBA00023027"/>
    </source>
</evidence>
<keyword evidence="6 7" id="KW-0520">NAD</keyword>
<dbReference type="PANTHER" id="PTHR23090:SF9">
    <property type="entry name" value="GLUTAMINE-DEPENDENT NAD(+) SYNTHETASE"/>
    <property type="match status" value="1"/>
</dbReference>
<dbReference type="InterPro" id="IPR014445">
    <property type="entry name" value="Gln-dep_NAD_synthase"/>
</dbReference>
<gene>
    <name evidence="9" type="ORF">TrRE_jg7658</name>
</gene>
<comment type="similarity">
    <text evidence="2 7">In the C-terminal section; belongs to the NAD synthetase family.</text>
</comment>
<evidence type="ECO:0000256" key="2">
    <source>
        <dbReference type="ARBA" id="ARBA00007145"/>
    </source>
</evidence>
<dbReference type="AlphaFoldDB" id="A0A9W7EGM1"/>
<evidence type="ECO:0000256" key="7">
    <source>
        <dbReference type="PIRNR" id="PIRNR006630"/>
    </source>
</evidence>
<dbReference type="InterPro" id="IPR003010">
    <property type="entry name" value="C-N_Hydrolase"/>
</dbReference>
<dbReference type="CDD" id="cd07570">
    <property type="entry name" value="GAT_Gln-NAD-synth"/>
    <property type="match status" value="1"/>
</dbReference>
<keyword evidence="5 7" id="KW-0067">ATP-binding</keyword>
<evidence type="ECO:0000259" key="8">
    <source>
        <dbReference type="PROSITE" id="PS50263"/>
    </source>
</evidence>
<dbReference type="EC" id="6.3.5.1" evidence="7"/>
<dbReference type="PIRSF" id="PIRSF006630">
    <property type="entry name" value="NADS_GAT"/>
    <property type="match status" value="1"/>
</dbReference>
<dbReference type="GO" id="GO:0009435">
    <property type="term" value="P:NAD+ biosynthetic process"/>
    <property type="evidence" value="ECO:0007669"/>
    <property type="project" value="UniProtKB-UniRule"/>
</dbReference>
<proteinExistence type="inferred from homology"/>
<dbReference type="Pfam" id="PF00795">
    <property type="entry name" value="CN_hydrolase"/>
    <property type="match status" value="1"/>
</dbReference>
<dbReference type="InterPro" id="IPR036526">
    <property type="entry name" value="C-N_Hydrolase_sf"/>
</dbReference>
<protein>
    <recommendedName>
        <fullName evidence="7">Glutamine-dependent NAD(+) synthetase</fullName>
        <ecNumber evidence="7">6.3.5.1</ecNumber>
    </recommendedName>
    <alternativeName>
        <fullName evidence="7">NAD(+) synthase [glutamine-hydrolyzing]</fullName>
    </alternativeName>
</protein>
<dbReference type="Pfam" id="PF02540">
    <property type="entry name" value="NAD_synthase"/>
    <property type="match status" value="1"/>
</dbReference>
<keyword evidence="4 7" id="KW-0547">Nucleotide-binding</keyword>
<dbReference type="FunFam" id="3.40.50.620:FF:000036">
    <property type="entry name" value="Glutamine-dependent NAD(+) synthetase"/>
    <property type="match status" value="1"/>
</dbReference>
<evidence type="ECO:0000313" key="9">
    <source>
        <dbReference type="EMBL" id="GMH77240.1"/>
    </source>
</evidence>
<organism evidence="9 10">
    <name type="scientific">Triparma retinervis</name>
    <dbReference type="NCBI Taxonomy" id="2557542"/>
    <lineage>
        <taxon>Eukaryota</taxon>
        <taxon>Sar</taxon>
        <taxon>Stramenopiles</taxon>
        <taxon>Ochrophyta</taxon>
        <taxon>Bolidophyceae</taxon>
        <taxon>Parmales</taxon>
        <taxon>Triparmaceae</taxon>
        <taxon>Triparma</taxon>
    </lineage>
</organism>
<dbReference type="Gene3D" id="3.40.50.620">
    <property type="entry name" value="HUPs"/>
    <property type="match status" value="1"/>
</dbReference>